<organism evidence="2">
    <name type="scientific">viral metagenome</name>
    <dbReference type="NCBI Taxonomy" id="1070528"/>
    <lineage>
        <taxon>unclassified sequences</taxon>
        <taxon>metagenomes</taxon>
        <taxon>organismal metagenomes</taxon>
    </lineage>
</organism>
<protein>
    <submittedName>
        <fullName evidence="2">Uncharacterized protein</fullName>
    </submittedName>
</protein>
<evidence type="ECO:0000313" key="2">
    <source>
        <dbReference type="EMBL" id="QJB04687.1"/>
    </source>
</evidence>
<proteinExistence type="predicted"/>
<dbReference type="AlphaFoldDB" id="A0A6M3MAA2"/>
<evidence type="ECO:0000313" key="1">
    <source>
        <dbReference type="EMBL" id="QJB00751.1"/>
    </source>
</evidence>
<accession>A0A6M3MAA2</accession>
<gene>
    <name evidence="1" type="ORF">MM171A00291_0059</name>
    <name evidence="2" type="ORF">MM171B00223_0064</name>
</gene>
<reference evidence="2" key="1">
    <citation type="submission" date="2020-03" db="EMBL/GenBank/DDBJ databases">
        <title>The deep terrestrial virosphere.</title>
        <authorList>
            <person name="Holmfeldt K."/>
            <person name="Nilsson E."/>
            <person name="Simone D."/>
            <person name="Lopez-Fernandez M."/>
            <person name="Wu X."/>
            <person name="de Brujin I."/>
            <person name="Lundin D."/>
            <person name="Andersson A."/>
            <person name="Bertilsson S."/>
            <person name="Dopson M."/>
        </authorList>
    </citation>
    <scope>NUCLEOTIDE SEQUENCE</scope>
    <source>
        <strain evidence="1">MM171A00291</strain>
        <strain evidence="2">MM171B00223</strain>
    </source>
</reference>
<name>A0A6M3MAA2_9ZZZZ</name>
<dbReference type="EMBL" id="MT143887">
    <property type="protein sequence ID" value="QJB04687.1"/>
    <property type="molecule type" value="Genomic_DNA"/>
</dbReference>
<sequence>MADRYWISTAGTKYWDDDANWSATDTGAGGVSFPVAGDNVYFTAASSTVTCLLRDHEACAIISIANGGILDIVTFNLVSSGVMTLTNSNSTIKIGTSADTGLTTAGITWNTGSKRDWQLLSKINCSGNWIEPNEQIGSVTTARGAVTFTASANVSKQYTNNMFNEFTINEGVSLTNTTVCQYTTSGSSKTIINGIINAQTFSMTCGSKDVFTLGANCDILGTAGAWSVFIINTSTYTNSKTGTFSYNATIYNGINSSSTNWLLTGDFRNATFAIVGGSSASGTGIFVSGTLRIKNLQVIQSANNDVIVNCATNNPSFYISDTINFKNDTATYTLTWTKGTGTITINGSSGTHNIDFQGKSIEDVIFDSVGTIKQIVSNFTTDSISGSVGTLQSSVAGTQRTITCSGTAVLTAGSIKDISMGVANKMNAKACTNLGNNAGIVFTDTLKI</sequence>
<dbReference type="EMBL" id="MT143699">
    <property type="protein sequence ID" value="QJB00751.1"/>
    <property type="molecule type" value="Genomic_DNA"/>
</dbReference>